<accession>A0A3B0Q4N7</accession>
<reference evidence="2" key="1">
    <citation type="submission" date="2018-06" db="EMBL/GenBank/DDBJ databases">
        <authorList>
            <consortium name="Pathogen Informatics"/>
        </authorList>
    </citation>
    <scope>NUCLEOTIDE SEQUENCE [LARGE SCALE GENOMIC DNA]</scope>
    <source>
        <strain evidence="2">NCTC10115</strain>
    </source>
</reference>
<name>A0A3B0Q4N7_MYCGL</name>
<gene>
    <name evidence="1" type="ORF">NCTC10115_01447</name>
</gene>
<dbReference type="EMBL" id="LS991952">
    <property type="protein sequence ID" value="SYV95513.1"/>
    <property type="molecule type" value="Genomic_DNA"/>
</dbReference>
<evidence type="ECO:0000313" key="2">
    <source>
        <dbReference type="Proteomes" id="UP000260136"/>
    </source>
</evidence>
<sequence>MLTSLSEAKTKPTISLLELTIGEPLPPGVIS</sequence>
<proteinExistence type="predicted"/>
<organism evidence="1 2">
    <name type="scientific">Mycoplasmoides gallisepticum</name>
    <name type="common">Mycoplasma gallisepticum</name>
    <dbReference type="NCBI Taxonomy" id="2096"/>
    <lineage>
        <taxon>Bacteria</taxon>
        <taxon>Bacillati</taxon>
        <taxon>Mycoplasmatota</taxon>
        <taxon>Mycoplasmoidales</taxon>
        <taxon>Mycoplasmoidaceae</taxon>
        <taxon>Mycoplasmoides</taxon>
    </lineage>
</organism>
<protein>
    <submittedName>
        <fullName evidence="1">Uncharacterized protein</fullName>
    </submittedName>
</protein>
<evidence type="ECO:0000313" key="1">
    <source>
        <dbReference type="EMBL" id="SYV95513.1"/>
    </source>
</evidence>
<dbReference type="Proteomes" id="UP000260136">
    <property type="component" value="Chromosome"/>
</dbReference>
<dbReference type="AlphaFoldDB" id="A0A3B0Q4N7"/>